<dbReference type="InterPro" id="IPR021421">
    <property type="entry name" value="DUF3071"/>
</dbReference>
<feature type="region of interest" description="Disordered" evidence="1">
    <location>
        <begin position="306"/>
        <end position="382"/>
    </location>
</feature>
<gene>
    <name evidence="3" type="ORF">J2S36_000399</name>
</gene>
<feature type="region of interest" description="Disordered" evidence="1">
    <location>
        <begin position="267"/>
        <end position="292"/>
    </location>
</feature>
<sequence length="382" mass="41652">MIELEFLGLDANGEKLSFNDADGNRYETAITPQLRGALRRDIPVKSANEAAAESHDAPLTPASPKEIQAYFRQGKTISEVSELCTLPPLQLSKLASPIIAERKFIANQARQFQKNQDSAEMTIDEIVTSRLISRGVADGEIEWDAIRHPGTPWILLARYRVAGNDVEARWQVNSKARFITPLNDEATWLTDTPIPAPNDPWRPLNTPQVNEINAVRGNQIDPDPASPAETDRNASAEIQVPAQNDASATPAIDIDAMLASLDEQRGISRPAPSIDTDPAFAGAHPAYSEPENATDAQILQFPTARAANSAQNLQEAQGDSAPASTPNQQTEQALPGFENTRSADSPQNSRANGEKAKNKARRGRPEMPSWDEIIYGYSKDSD</sequence>
<accession>A0ABU1T0E7</accession>
<feature type="domain" description="DUF3071" evidence="2">
    <location>
        <begin position="1"/>
        <end position="171"/>
    </location>
</feature>
<dbReference type="Proteomes" id="UP001266099">
    <property type="component" value="Unassembled WGS sequence"/>
</dbReference>
<dbReference type="RefSeq" id="WP_309955006.1">
    <property type="nucleotide sequence ID" value="NZ_JAVDUJ010000001.1"/>
</dbReference>
<feature type="compositionally biased region" description="Polar residues" evidence="1">
    <location>
        <begin position="306"/>
        <end position="332"/>
    </location>
</feature>
<evidence type="ECO:0000313" key="4">
    <source>
        <dbReference type="Proteomes" id="UP001266099"/>
    </source>
</evidence>
<organism evidence="3 4">
    <name type="scientific">Arcanobacterium hippocoleae</name>
    <dbReference type="NCBI Taxonomy" id="149017"/>
    <lineage>
        <taxon>Bacteria</taxon>
        <taxon>Bacillati</taxon>
        <taxon>Actinomycetota</taxon>
        <taxon>Actinomycetes</taxon>
        <taxon>Actinomycetales</taxon>
        <taxon>Actinomycetaceae</taxon>
        <taxon>Arcanobacterium</taxon>
    </lineage>
</organism>
<dbReference type="NCBIfam" id="NF040712">
    <property type="entry name" value="SepH"/>
    <property type="match status" value="1"/>
</dbReference>
<dbReference type="InterPro" id="IPR047682">
    <property type="entry name" value="SepH-like"/>
</dbReference>
<keyword evidence="4" id="KW-1185">Reference proteome</keyword>
<dbReference type="EMBL" id="JAVDUJ010000001">
    <property type="protein sequence ID" value="MDR6938856.1"/>
    <property type="molecule type" value="Genomic_DNA"/>
</dbReference>
<protein>
    <recommendedName>
        <fullName evidence="2">DUF3071 domain-containing protein</fullName>
    </recommendedName>
</protein>
<evidence type="ECO:0000259" key="2">
    <source>
        <dbReference type="Pfam" id="PF11268"/>
    </source>
</evidence>
<reference evidence="3 4" key="1">
    <citation type="submission" date="2023-07" db="EMBL/GenBank/DDBJ databases">
        <title>Sequencing the genomes of 1000 actinobacteria strains.</title>
        <authorList>
            <person name="Klenk H.-P."/>
        </authorList>
    </citation>
    <scope>NUCLEOTIDE SEQUENCE [LARGE SCALE GENOMIC DNA]</scope>
    <source>
        <strain evidence="3 4">DSM 15539</strain>
    </source>
</reference>
<comment type="caution">
    <text evidence="3">The sequence shown here is derived from an EMBL/GenBank/DDBJ whole genome shotgun (WGS) entry which is preliminary data.</text>
</comment>
<evidence type="ECO:0000313" key="3">
    <source>
        <dbReference type="EMBL" id="MDR6938856.1"/>
    </source>
</evidence>
<dbReference type="Pfam" id="PF11268">
    <property type="entry name" value="DUF3071"/>
    <property type="match status" value="1"/>
</dbReference>
<proteinExistence type="predicted"/>
<evidence type="ECO:0000256" key="1">
    <source>
        <dbReference type="SAM" id="MobiDB-lite"/>
    </source>
</evidence>
<name>A0ABU1T0E7_9ACTO</name>
<feature type="compositionally biased region" description="Polar residues" evidence="1">
    <location>
        <begin position="339"/>
        <end position="351"/>
    </location>
</feature>